<protein>
    <submittedName>
        <fullName evidence="1">Uncharacterized protein</fullName>
    </submittedName>
</protein>
<dbReference type="Proteomes" id="UP000306409">
    <property type="component" value="Chromosome"/>
</dbReference>
<dbReference type="EMBL" id="CP061336">
    <property type="protein sequence ID" value="QNU66648.1"/>
    <property type="molecule type" value="Genomic_DNA"/>
</dbReference>
<proteinExistence type="predicted"/>
<dbReference type="KEGG" id="rher:EHE19_017650"/>
<evidence type="ECO:0000313" key="2">
    <source>
        <dbReference type="Proteomes" id="UP000306409"/>
    </source>
</evidence>
<gene>
    <name evidence="1" type="ORF">EHE19_017650</name>
</gene>
<name>A0A4U7JK89_9FIRM</name>
<organism evidence="1 2">
    <name type="scientific">Ruminiclostridium herbifermentans</name>
    <dbReference type="NCBI Taxonomy" id="2488810"/>
    <lineage>
        <taxon>Bacteria</taxon>
        <taxon>Bacillati</taxon>
        <taxon>Bacillota</taxon>
        <taxon>Clostridia</taxon>
        <taxon>Eubacteriales</taxon>
        <taxon>Oscillospiraceae</taxon>
        <taxon>Ruminiclostridium</taxon>
    </lineage>
</organism>
<reference evidence="1 2" key="1">
    <citation type="submission" date="2020-09" db="EMBL/GenBank/DDBJ databases">
        <title>Characterization and genome sequencing of Ruminiclostridium sp. nov. MA18.</title>
        <authorList>
            <person name="Rettenmaier R."/>
            <person name="Kowollik M.-L."/>
            <person name="Liebl W."/>
            <person name="Zverlov V."/>
        </authorList>
    </citation>
    <scope>NUCLEOTIDE SEQUENCE [LARGE SCALE GENOMIC DNA]</scope>
    <source>
        <strain evidence="1 2">MA18</strain>
    </source>
</reference>
<dbReference type="OrthoDB" id="2067266at2"/>
<evidence type="ECO:0000313" key="1">
    <source>
        <dbReference type="EMBL" id="QNU66648.1"/>
    </source>
</evidence>
<keyword evidence="2" id="KW-1185">Reference proteome</keyword>
<accession>A0A4U7JK89</accession>
<dbReference type="AlphaFoldDB" id="A0A4U7JK89"/>
<dbReference type="RefSeq" id="WP_137697416.1">
    <property type="nucleotide sequence ID" value="NZ_CP061336.1"/>
</dbReference>
<sequence>MHPKKITFLDTNGGIKLECKFNSLPLRDEKIIEKSVELFNDHEPCIIHKSFAMKKLLFEIDEYFSKVLPSGKGQIIWENVPQNIRELLCINDDVIKIQLDL</sequence>